<organism evidence="1">
    <name type="scientific">Arundo donax</name>
    <name type="common">Giant reed</name>
    <name type="synonym">Donax arundinaceus</name>
    <dbReference type="NCBI Taxonomy" id="35708"/>
    <lineage>
        <taxon>Eukaryota</taxon>
        <taxon>Viridiplantae</taxon>
        <taxon>Streptophyta</taxon>
        <taxon>Embryophyta</taxon>
        <taxon>Tracheophyta</taxon>
        <taxon>Spermatophyta</taxon>
        <taxon>Magnoliopsida</taxon>
        <taxon>Liliopsida</taxon>
        <taxon>Poales</taxon>
        <taxon>Poaceae</taxon>
        <taxon>PACMAD clade</taxon>
        <taxon>Arundinoideae</taxon>
        <taxon>Arundineae</taxon>
        <taxon>Arundo</taxon>
    </lineage>
</organism>
<sequence>MRVIPKATMLETTHRLCKSSHF</sequence>
<name>A0A0A9AM14_ARUDO</name>
<reference evidence="1" key="1">
    <citation type="submission" date="2014-09" db="EMBL/GenBank/DDBJ databases">
        <authorList>
            <person name="Magalhaes I.L.F."/>
            <person name="Oliveira U."/>
            <person name="Santos F.R."/>
            <person name="Vidigal T.H.D.A."/>
            <person name="Brescovit A.D."/>
            <person name="Santos A.J."/>
        </authorList>
    </citation>
    <scope>NUCLEOTIDE SEQUENCE</scope>
    <source>
        <tissue evidence="1">Shoot tissue taken approximately 20 cm above the soil surface</tissue>
    </source>
</reference>
<protein>
    <submittedName>
        <fullName evidence="1">Uncharacterized protein</fullName>
    </submittedName>
</protein>
<dbReference type="EMBL" id="GBRH01245734">
    <property type="protein sequence ID" value="JAD52161.1"/>
    <property type="molecule type" value="Transcribed_RNA"/>
</dbReference>
<dbReference type="AlphaFoldDB" id="A0A0A9AM14"/>
<accession>A0A0A9AM14</accession>
<proteinExistence type="predicted"/>
<reference evidence="1" key="2">
    <citation type="journal article" date="2015" name="Data Brief">
        <title>Shoot transcriptome of the giant reed, Arundo donax.</title>
        <authorList>
            <person name="Barrero R.A."/>
            <person name="Guerrero F.D."/>
            <person name="Moolhuijzen P."/>
            <person name="Goolsby J.A."/>
            <person name="Tidwell J."/>
            <person name="Bellgard S.E."/>
            <person name="Bellgard M.I."/>
        </authorList>
    </citation>
    <scope>NUCLEOTIDE SEQUENCE</scope>
    <source>
        <tissue evidence="1">Shoot tissue taken approximately 20 cm above the soil surface</tissue>
    </source>
</reference>
<evidence type="ECO:0000313" key="1">
    <source>
        <dbReference type="EMBL" id="JAD52161.1"/>
    </source>
</evidence>